<evidence type="ECO:0000256" key="20">
    <source>
        <dbReference type="SAM" id="MobiDB-lite"/>
    </source>
</evidence>
<dbReference type="PROSITE" id="PS50280">
    <property type="entry name" value="SET"/>
    <property type="match status" value="1"/>
</dbReference>
<protein>
    <recommendedName>
        <fullName evidence="18">Very long-chain fatty acid transport protein</fullName>
    </recommendedName>
    <alternativeName>
        <fullName evidence="19">Very-long-chain acyl-CoA synthetase</fullName>
    </alternativeName>
</protein>
<dbReference type="GO" id="GO:0005524">
    <property type="term" value="F:ATP binding"/>
    <property type="evidence" value="ECO:0007669"/>
    <property type="project" value="UniProtKB-KW"/>
</dbReference>
<dbReference type="GeneID" id="89960924"/>
<keyword evidence="7" id="KW-0436">Ligase</keyword>
<evidence type="ECO:0000256" key="4">
    <source>
        <dbReference type="ARBA" id="ARBA00006432"/>
    </source>
</evidence>
<evidence type="ECO:0000256" key="5">
    <source>
        <dbReference type="ARBA" id="ARBA00022448"/>
    </source>
</evidence>
<keyword evidence="14" id="KW-0472">Membrane</keyword>
<keyword evidence="11" id="KW-0067">ATP-binding</keyword>
<evidence type="ECO:0000256" key="7">
    <source>
        <dbReference type="ARBA" id="ARBA00022598"/>
    </source>
</evidence>
<evidence type="ECO:0000256" key="19">
    <source>
        <dbReference type="ARBA" id="ARBA00078285"/>
    </source>
</evidence>
<comment type="similarity">
    <text evidence="4">Belongs to the ATP-dependent AMP-binding enzyme family.</text>
</comment>
<dbReference type="Gene3D" id="3.40.50.12780">
    <property type="entry name" value="N-terminal domain of ligase-like"/>
    <property type="match status" value="1"/>
</dbReference>
<comment type="caution">
    <text evidence="22">The sequence shown here is derived from an EMBL/GenBank/DDBJ whole genome shotgun (WGS) entry which is preliminary data.</text>
</comment>
<dbReference type="RefSeq" id="XP_064695780.1">
    <property type="nucleotide sequence ID" value="XM_064836389.1"/>
</dbReference>
<evidence type="ECO:0000256" key="13">
    <source>
        <dbReference type="ARBA" id="ARBA00023055"/>
    </source>
</evidence>
<comment type="catalytic activity">
    <reaction evidence="16">
        <text>a very long-chain fatty acid + ATP + CoA = a very long-chain fatty acyl-CoA + AMP + diphosphate</text>
        <dbReference type="Rhea" id="RHEA:54536"/>
        <dbReference type="ChEBI" id="CHEBI:30616"/>
        <dbReference type="ChEBI" id="CHEBI:33019"/>
        <dbReference type="ChEBI" id="CHEBI:57287"/>
        <dbReference type="ChEBI" id="CHEBI:58950"/>
        <dbReference type="ChEBI" id="CHEBI:138261"/>
        <dbReference type="ChEBI" id="CHEBI:456215"/>
    </reaction>
</comment>
<comment type="function">
    <text evidence="17">Acyl-CoA synthetase required for both the import of long chain fatty acids (LCFAs) (C14-C18) and the activation very long chain fatty acids (VLCFAs) (C20-C26) by esterification of the fatty acids into metabolically active CoA-thioesters for subsequent degradation or incorporation into phospholipids. The transport and fatty acyl-CoA synthetase activities are genetically separable and are thus independent activities. Esterifies VLCFAs in the peroxisome matrix. The VLCFAs are actively transported into peroxisomes by a PXA1-PXA2 heterodimeric transporter in the peroxisomal membrane.</text>
</comment>
<dbReference type="Proteomes" id="UP001274830">
    <property type="component" value="Unassembled WGS sequence"/>
</dbReference>
<feature type="domain" description="SET" evidence="21">
    <location>
        <begin position="351"/>
        <end position="659"/>
    </location>
</feature>
<dbReference type="Gene3D" id="3.30.300.30">
    <property type="match status" value="1"/>
</dbReference>
<dbReference type="InterPro" id="IPR046341">
    <property type="entry name" value="SET_dom_sf"/>
</dbReference>
<dbReference type="PROSITE" id="PS00455">
    <property type="entry name" value="AMP_BINDING"/>
    <property type="match status" value="1"/>
</dbReference>
<dbReference type="GO" id="GO:0005811">
    <property type="term" value="C:lipid droplet"/>
    <property type="evidence" value="ECO:0007669"/>
    <property type="project" value="UniProtKB-SubCell"/>
</dbReference>
<evidence type="ECO:0000256" key="15">
    <source>
        <dbReference type="ARBA" id="ARBA00023140"/>
    </source>
</evidence>
<dbReference type="GO" id="GO:0005324">
    <property type="term" value="F:long-chain fatty acid transmembrane transporter activity"/>
    <property type="evidence" value="ECO:0007669"/>
    <property type="project" value="TreeGrafter"/>
</dbReference>
<keyword evidence="12" id="KW-1133">Transmembrane helix</keyword>
<dbReference type="InterPro" id="IPR001214">
    <property type="entry name" value="SET_dom"/>
</dbReference>
<keyword evidence="9" id="KW-0812">Transmembrane</keyword>
<dbReference type="GO" id="GO:0005778">
    <property type="term" value="C:peroxisomal membrane"/>
    <property type="evidence" value="ECO:0007669"/>
    <property type="project" value="UniProtKB-SubCell"/>
</dbReference>
<keyword evidence="23" id="KW-1185">Reference proteome</keyword>
<dbReference type="Pfam" id="PF13193">
    <property type="entry name" value="AMP-binding_C"/>
    <property type="match status" value="1"/>
</dbReference>
<evidence type="ECO:0000256" key="3">
    <source>
        <dbReference type="ARBA" id="ARBA00004651"/>
    </source>
</evidence>
<sequence length="1280" mass="143543">MEAYQKSVQDVDVALSRLNATLESYRLGGIAKLTGRDTLGAAAAGSGHNRSAAPASKTVGQKHAPPLLTPEGKLSQPIGNTTESLREREQHNRDETWQEVLDLRYTPLEYGQASPLRKIGKDEFQPALDAIERIQQHYMDEHAYLTPLRLVLSQKYLQIGYPDLAAGEAYKALLLCDAVQDTSDEYHGSAASQLRELIQQIPLVQRISLLKGELLGDRQTAYREPDEDMDVEVDIWVREQYLPWAYRLLTLSLLRCGCYKTAHYYALQATIDKGYRDHWLLDCSVEIWNFVATHLGITRDELVDPDSKYSDRDQWPDMGYVRRELYPWNEWESDRLQELPALNSLMAEVAPKLEIRAVELPALAGSDADATVTQLGVFAREDILPGEVVLDETSMLTANNKLQDALCDACSADLPELSEDGATSAVECPHCQVVFCSRECFEDAEQSYHQAVCGADLDALLRDVPPAEAADALYSLLLLRAIAMAETQDCHPLELNEVKYIWGDFHGIPLARHFQPPSGEWRVLGNAHGGLPRTLPFSFEHNIRLPIQMLEKMDIDPFEEPKYDLWVFNTLYAKFRGTASARLSGLGGRAIRGPEVSAVHPMWCMANHSCDPNVGWEWGGSVKFWAREERVDWNAGDGKRCIKAQAGIQKDEEVLNHYCDINLPVHERREWARGALGGDYMGVSWRKEKQDRINIFYDFEKWALDAQASRRNFLMIPNTEGQQKTEWTYAESYKIVLKYARWLQDVHGVQKNEIVAINITNKPLFIWVWLALWSLGAKPAFINSNLRGNAFVHCVRLSTSRLLLVDPEVRDVLNDETRPELASDGRGRAIDTFILEPSLQNEILAGPTYRAPDTVRSGEKNTDRAILIYTSGTTGLPKAANVSWQKARAGPEVFALALSLTKDDRYFTAMPLYHTSASILGVLQVFGPGCTIVISPKFSPRTYMKQVTETGSTAMQYIGEACRYLVSSSPTPYDRAHKLRIAFGNGMRPDVWQRFKDRFGIPEICEFYGATEGPGSSFVHEASGFTRGAIGRSGKLIRSLFGGNSVLVRHDHNTDMPYRDPKTNLCEKAATGEPGELLNWLDASAINDKYQGYFGNDKASGSKILRDVFKKGDAYYRAGDLQRMDADGRWWFLDRVGDTFRWKSENVSTAEVSQALGEHPALQEANVYGVQLPNHDGRAGCAAIALNSGHKLDTSLRSELAVQARKKLPKYAVPVFLRLMKDELEVTGTMKHQKVALRNTGVEPSKMGSDLLYWLPPGAQAYEEFGEKEWQSIVGGQAKL</sequence>
<dbReference type="AlphaFoldDB" id="A0AAE0WN65"/>
<evidence type="ECO:0000256" key="9">
    <source>
        <dbReference type="ARBA" id="ARBA00022692"/>
    </source>
</evidence>
<organism evidence="22 23">
    <name type="scientific">Recurvomyces mirabilis</name>
    <dbReference type="NCBI Taxonomy" id="574656"/>
    <lineage>
        <taxon>Eukaryota</taxon>
        <taxon>Fungi</taxon>
        <taxon>Dikarya</taxon>
        <taxon>Ascomycota</taxon>
        <taxon>Pezizomycotina</taxon>
        <taxon>Dothideomycetes</taxon>
        <taxon>Dothideomycetidae</taxon>
        <taxon>Mycosphaerellales</taxon>
        <taxon>Teratosphaeriaceae</taxon>
        <taxon>Recurvomyces</taxon>
    </lineage>
</organism>
<comment type="subcellular location">
    <subcellularLocation>
        <location evidence="3">Cell membrane</location>
        <topology evidence="3">Multi-pass membrane protein</topology>
    </subcellularLocation>
    <subcellularLocation>
        <location evidence="1">Lipid droplet</location>
    </subcellularLocation>
    <subcellularLocation>
        <location evidence="2">Peroxisome membrane</location>
        <topology evidence="2">Multi-pass membrane protein</topology>
    </subcellularLocation>
</comment>
<evidence type="ECO:0000259" key="21">
    <source>
        <dbReference type="PROSITE" id="PS50280"/>
    </source>
</evidence>
<keyword evidence="10" id="KW-0547">Nucleotide-binding</keyword>
<dbReference type="InterPro" id="IPR045851">
    <property type="entry name" value="AMP-bd_C_sf"/>
</dbReference>
<dbReference type="GO" id="GO:0044539">
    <property type="term" value="P:long-chain fatty acid import into cell"/>
    <property type="evidence" value="ECO:0007669"/>
    <property type="project" value="TreeGrafter"/>
</dbReference>
<evidence type="ECO:0000313" key="23">
    <source>
        <dbReference type="Proteomes" id="UP001274830"/>
    </source>
</evidence>
<evidence type="ECO:0000256" key="17">
    <source>
        <dbReference type="ARBA" id="ARBA00060276"/>
    </source>
</evidence>
<dbReference type="Pfam" id="PF00501">
    <property type="entry name" value="AMP-binding"/>
    <property type="match status" value="1"/>
</dbReference>
<dbReference type="SUPFAM" id="SSF56801">
    <property type="entry name" value="Acetyl-CoA synthetase-like"/>
    <property type="match status" value="1"/>
</dbReference>
<feature type="compositionally biased region" description="Basic and acidic residues" evidence="20">
    <location>
        <begin position="84"/>
        <end position="94"/>
    </location>
</feature>
<evidence type="ECO:0000313" key="22">
    <source>
        <dbReference type="EMBL" id="KAK3674870.1"/>
    </source>
</evidence>
<dbReference type="GO" id="GO:0004467">
    <property type="term" value="F:long-chain fatty acid-CoA ligase activity"/>
    <property type="evidence" value="ECO:0007669"/>
    <property type="project" value="TreeGrafter"/>
</dbReference>
<gene>
    <name evidence="22" type="primary">FAT1</name>
    <name evidence="22" type="ORF">LTR78_005214</name>
</gene>
<dbReference type="PANTHER" id="PTHR43107:SF15">
    <property type="entry name" value="FATTY ACID TRANSPORT PROTEIN 3, ISOFORM A"/>
    <property type="match status" value="1"/>
</dbReference>
<keyword evidence="15" id="KW-0576">Peroxisome</keyword>
<evidence type="ECO:0000256" key="1">
    <source>
        <dbReference type="ARBA" id="ARBA00004502"/>
    </source>
</evidence>
<dbReference type="FunFam" id="3.30.300.30:FF:000002">
    <property type="entry name" value="Long-chain fatty acid transport protein 1"/>
    <property type="match status" value="1"/>
</dbReference>
<evidence type="ECO:0000256" key="8">
    <source>
        <dbReference type="ARBA" id="ARBA00022677"/>
    </source>
</evidence>
<evidence type="ECO:0000256" key="12">
    <source>
        <dbReference type="ARBA" id="ARBA00022989"/>
    </source>
</evidence>
<dbReference type="GO" id="GO:0009898">
    <property type="term" value="C:cytoplasmic side of plasma membrane"/>
    <property type="evidence" value="ECO:0007669"/>
    <property type="project" value="TreeGrafter"/>
</dbReference>
<dbReference type="InterPro" id="IPR000873">
    <property type="entry name" value="AMP-dep_synth/lig_dom"/>
</dbReference>
<evidence type="ECO:0000256" key="6">
    <source>
        <dbReference type="ARBA" id="ARBA00022475"/>
    </source>
</evidence>
<reference evidence="22" key="1">
    <citation type="submission" date="2023-07" db="EMBL/GenBank/DDBJ databases">
        <title>Black Yeasts Isolated from many extreme environments.</title>
        <authorList>
            <person name="Coleine C."/>
            <person name="Stajich J.E."/>
            <person name="Selbmann L."/>
        </authorList>
    </citation>
    <scope>NUCLEOTIDE SEQUENCE</scope>
    <source>
        <strain evidence="22">CCFEE 5485</strain>
    </source>
</reference>
<name>A0AAE0WN65_9PEZI</name>
<evidence type="ECO:0000256" key="10">
    <source>
        <dbReference type="ARBA" id="ARBA00022741"/>
    </source>
</evidence>
<dbReference type="PANTHER" id="PTHR43107">
    <property type="entry name" value="LONG-CHAIN FATTY ACID TRANSPORT PROTEIN"/>
    <property type="match status" value="1"/>
</dbReference>
<evidence type="ECO:0000256" key="14">
    <source>
        <dbReference type="ARBA" id="ARBA00023136"/>
    </source>
</evidence>
<dbReference type="InterPro" id="IPR020845">
    <property type="entry name" value="AMP-binding_CS"/>
</dbReference>
<dbReference type="SUPFAM" id="SSF82199">
    <property type="entry name" value="SET domain"/>
    <property type="match status" value="1"/>
</dbReference>
<evidence type="ECO:0000256" key="18">
    <source>
        <dbReference type="ARBA" id="ARBA00068795"/>
    </source>
</evidence>
<dbReference type="InterPro" id="IPR025110">
    <property type="entry name" value="AMP-bd_C"/>
</dbReference>
<dbReference type="InterPro" id="IPR042099">
    <property type="entry name" value="ANL_N_sf"/>
</dbReference>
<feature type="region of interest" description="Disordered" evidence="20">
    <location>
        <begin position="42"/>
        <end position="94"/>
    </location>
</feature>
<dbReference type="FunFam" id="3.40.50.12780:FF:000019">
    <property type="entry name" value="Long-chain fatty acid transporter"/>
    <property type="match status" value="1"/>
</dbReference>
<accession>A0AAE0WN65</accession>
<keyword evidence="13" id="KW-0445">Lipid transport</keyword>
<dbReference type="Pfam" id="PF00856">
    <property type="entry name" value="SET"/>
    <property type="match status" value="1"/>
</dbReference>
<dbReference type="EMBL" id="JAUTXT010000017">
    <property type="protein sequence ID" value="KAK3674870.1"/>
    <property type="molecule type" value="Genomic_DNA"/>
</dbReference>
<keyword evidence="8" id="KW-0551">Lipid droplet</keyword>
<evidence type="ECO:0000256" key="2">
    <source>
        <dbReference type="ARBA" id="ARBA00004585"/>
    </source>
</evidence>
<proteinExistence type="inferred from homology"/>
<keyword evidence="5" id="KW-0813">Transport</keyword>
<keyword evidence="6" id="KW-1003">Cell membrane</keyword>
<evidence type="ECO:0000256" key="16">
    <source>
        <dbReference type="ARBA" id="ARBA00051585"/>
    </source>
</evidence>
<evidence type="ECO:0000256" key="11">
    <source>
        <dbReference type="ARBA" id="ARBA00022840"/>
    </source>
</evidence>
<dbReference type="Gene3D" id="2.170.270.10">
    <property type="entry name" value="SET domain"/>
    <property type="match status" value="1"/>
</dbReference>